<dbReference type="Proteomes" id="UP000295371">
    <property type="component" value="Unassembled WGS sequence"/>
</dbReference>
<organism evidence="2 3">
    <name type="scientific">Naumannella halotolerans</name>
    <dbReference type="NCBI Taxonomy" id="993414"/>
    <lineage>
        <taxon>Bacteria</taxon>
        <taxon>Bacillati</taxon>
        <taxon>Actinomycetota</taxon>
        <taxon>Actinomycetes</taxon>
        <taxon>Propionibacteriales</taxon>
        <taxon>Propionibacteriaceae</taxon>
        <taxon>Naumannella</taxon>
    </lineage>
</organism>
<evidence type="ECO:0000313" key="2">
    <source>
        <dbReference type="EMBL" id="TDT33630.1"/>
    </source>
</evidence>
<protein>
    <recommendedName>
        <fullName evidence="4">ATP/GTP-binding protein</fullName>
    </recommendedName>
</protein>
<accession>A0A4R7J827</accession>
<name>A0A4R7J827_9ACTN</name>
<evidence type="ECO:0000256" key="1">
    <source>
        <dbReference type="SAM" id="MobiDB-lite"/>
    </source>
</evidence>
<feature type="region of interest" description="Disordered" evidence="1">
    <location>
        <begin position="1"/>
        <end position="33"/>
    </location>
</feature>
<dbReference type="EMBL" id="SOAW01000001">
    <property type="protein sequence ID" value="TDT33630.1"/>
    <property type="molecule type" value="Genomic_DNA"/>
</dbReference>
<keyword evidence="3" id="KW-1185">Reference proteome</keyword>
<gene>
    <name evidence="2" type="ORF">CLV29_1253</name>
</gene>
<evidence type="ECO:0008006" key="4">
    <source>
        <dbReference type="Google" id="ProtNLM"/>
    </source>
</evidence>
<proteinExistence type="predicted"/>
<evidence type="ECO:0000313" key="3">
    <source>
        <dbReference type="Proteomes" id="UP000295371"/>
    </source>
</evidence>
<sequence length="117" mass="12680">MRPSRRPPWNCCGHDDPDRARVNGGSDGKAPSEQALAYPRPLSAGFAADLAAPAGWVVRRVSGAGATKEYRCPGCNRVISPGTAHLVAWRAERSLAGGGPEDRRHWHNSCWQRLGPR</sequence>
<dbReference type="AlphaFoldDB" id="A0A4R7J827"/>
<comment type="caution">
    <text evidence="2">The sequence shown here is derived from an EMBL/GenBank/DDBJ whole genome shotgun (WGS) entry which is preliminary data.</text>
</comment>
<reference evidence="2 3" key="1">
    <citation type="submission" date="2019-03" db="EMBL/GenBank/DDBJ databases">
        <title>Genomic Encyclopedia of Archaeal and Bacterial Type Strains, Phase II (KMG-II): from individual species to whole genera.</title>
        <authorList>
            <person name="Goeker M."/>
        </authorList>
    </citation>
    <scope>NUCLEOTIDE SEQUENCE [LARGE SCALE GENOMIC DNA]</scope>
    <source>
        <strain evidence="2 3">DSM 24323</strain>
    </source>
</reference>